<dbReference type="Gene3D" id="3.90.50.10">
    <property type="entry name" value="Photosynthetic Reaction Center, subunit H, domain 2"/>
    <property type="match status" value="1"/>
</dbReference>
<feature type="domain" description="PRC-barrel" evidence="1">
    <location>
        <begin position="9"/>
        <end position="74"/>
    </location>
</feature>
<gene>
    <name evidence="2" type="ORF">CEP50_15235</name>
</gene>
<reference evidence="2 3" key="1">
    <citation type="submission" date="2018-03" db="EMBL/GenBank/DDBJ databases">
        <title>Actinopolyspora mortivallis from Sahara, screening for active biomolecules.</title>
        <authorList>
            <person name="Selama O."/>
            <person name="Wellington E.M.H."/>
            <person name="Hacene H."/>
        </authorList>
    </citation>
    <scope>NUCLEOTIDE SEQUENCE [LARGE SCALE GENOMIC DNA]</scope>
    <source>
        <strain evidence="2 3">M5A</strain>
    </source>
</reference>
<protein>
    <recommendedName>
        <fullName evidence="1">PRC-barrel domain-containing protein</fullName>
    </recommendedName>
</protein>
<dbReference type="InterPro" id="IPR027275">
    <property type="entry name" value="PRC-brl_dom"/>
</dbReference>
<dbReference type="InterPro" id="IPR011033">
    <property type="entry name" value="PRC_barrel-like_sf"/>
</dbReference>
<dbReference type="STRING" id="1050202.GCA_000384035_03889"/>
<comment type="caution">
    <text evidence="2">The sequence shown here is derived from an EMBL/GenBank/DDBJ whole genome shotgun (WGS) entry which is preliminary data.</text>
</comment>
<evidence type="ECO:0000313" key="3">
    <source>
        <dbReference type="Proteomes" id="UP000239352"/>
    </source>
</evidence>
<dbReference type="InterPro" id="IPR014747">
    <property type="entry name" value="Bac_photo_RC_H_C"/>
</dbReference>
<dbReference type="EMBL" id="PVSR01000031">
    <property type="protein sequence ID" value="PRW62490.1"/>
    <property type="molecule type" value="Genomic_DNA"/>
</dbReference>
<dbReference type="InParanoid" id="A0A2T0GTR6"/>
<evidence type="ECO:0000259" key="1">
    <source>
        <dbReference type="Pfam" id="PF05239"/>
    </source>
</evidence>
<accession>A0A2T0GTR6</accession>
<proteinExistence type="predicted"/>
<dbReference type="GO" id="GO:0019684">
    <property type="term" value="P:photosynthesis, light reaction"/>
    <property type="evidence" value="ECO:0007669"/>
    <property type="project" value="InterPro"/>
</dbReference>
<organism evidence="2 3">
    <name type="scientific">Actinopolyspora mortivallis</name>
    <dbReference type="NCBI Taxonomy" id="33906"/>
    <lineage>
        <taxon>Bacteria</taxon>
        <taxon>Bacillati</taxon>
        <taxon>Actinomycetota</taxon>
        <taxon>Actinomycetes</taxon>
        <taxon>Actinopolysporales</taxon>
        <taxon>Actinopolysporaceae</taxon>
        <taxon>Actinopolyspora</taxon>
    </lineage>
</organism>
<dbReference type="AlphaFoldDB" id="A0A2T0GTR6"/>
<dbReference type="Pfam" id="PF05239">
    <property type="entry name" value="PRC"/>
    <property type="match status" value="1"/>
</dbReference>
<sequence>MIGQREALRLTGCDAFDPKGHRLGVVGRMFVDADTEQPVWITVQTGLFGTNESYVPLEGAAFDGDTLTVAVDRESVRTAPCVPLREGDLDPEQEMELYLHYGMEYGVWPEEELSGRQAPYSSETALSYVRAVRSRLRRLVVVT</sequence>
<dbReference type="GO" id="GO:0030077">
    <property type="term" value="C:plasma membrane light-harvesting complex"/>
    <property type="evidence" value="ECO:0007669"/>
    <property type="project" value="InterPro"/>
</dbReference>
<keyword evidence="3" id="KW-1185">Reference proteome</keyword>
<evidence type="ECO:0000313" key="2">
    <source>
        <dbReference type="EMBL" id="PRW62490.1"/>
    </source>
</evidence>
<dbReference type="Proteomes" id="UP000239352">
    <property type="component" value="Unassembled WGS sequence"/>
</dbReference>
<dbReference type="RefSeq" id="WP_106114620.1">
    <property type="nucleotide sequence ID" value="NZ_PVSR01000031.1"/>
</dbReference>
<name>A0A2T0GTR6_ACTMO</name>
<dbReference type="SUPFAM" id="SSF50346">
    <property type="entry name" value="PRC-barrel domain"/>
    <property type="match status" value="1"/>
</dbReference>